<keyword evidence="3" id="KW-1185">Reference proteome</keyword>
<accession>A0A8T4J8W3</accession>
<reference evidence="2" key="1">
    <citation type="submission" date="2021-04" db="EMBL/GenBank/DDBJ databases">
        <title>Sequencing of actinobacteria type strains.</title>
        <authorList>
            <person name="Nguyen G.-S."/>
            <person name="Wentzel A."/>
        </authorList>
    </citation>
    <scope>NUCLEOTIDE SEQUENCE</scope>
    <source>
        <strain evidence="2">DSM 42095</strain>
    </source>
</reference>
<dbReference type="Gene3D" id="3.20.19.10">
    <property type="entry name" value="Aconitase, domain 4"/>
    <property type="match status" value="2"/>
</dbReference>
<dbReference type="InterPro" id="IPR015928">
    <property type="entry name" value="Aconitase/3IPM_dehydase_swvl"/>
</dbReference>
<organism evidence="2 3">
    <name type="scientific">Streptomyces daliensis</name>
    <dbReference type="NCBI Taxonomy" id="299421"/>
    <lineage>
        <taxon>Bacteria</taxon>
        <taxon>Bacillati</taxon>
        <taxon>Actinomycetota</taxon>
        <taxon>Actinomycetes</taxon>
        <taxon>Kitasatosporales</taxon>
        <taxon>Streptomycetaceae</taxon>
        <taxon>Streptomyces</taxon>
    </lineage>
</organism>
<feature type="domain" description="Aconitase A/isopropylmalate dehydratase small subunit swivel" evidence="1">
    <location>
        <begin position="28"/>
        <end position="55"/>
    </location>
</feature>
<feature type="non-terminal residue" evidence="2">
    <location>
        <position position="1"/>
    </location>
</feature>
<dbReference type="Proteomes" id="UP000675554">
    <property type="component" value="Unassembled WGS sequence"/>
</dbReference>
<evidence type="ECO:0000313" key="2">
    <source>
        <dbReference type="EMBL" id="MBR7678747.1"/>
    </source>
</evidence>
<evidence type="ECO:0000259" key="1">
    <source>
        <dbReference type="Pfam" id="PF00694"/>
    </source>
</evidence>
<dbReference type="EMBL" id="JAGSMN010001795">
    <property type="protein sequence ID" value="MBR7678747.1"/>
    <property type="molecule type" value="Genomic_DNA"/>
</dbReference>
<evidence type="ECO:0000313" key="3">
    <source>
        <dbReference type="Proteomes" id="UP000675554"/>
    </source>
</evidence>
<dbReference type="InterPro" id="IPR006249">
    <property type="entry name" value="Aconitase/IRP2"/>
</dbReference>
<proteinExistence type="predicted"/>
<dbReference type="Pfam" id="PF00694">
    <property type="entry name" value="Aconitase_C"/>
    <property type="match status" value="1"/>
</dbReference>
<dbReference type="AlphaFoldDB" id="A0A8T4J8W3"/>
<dbReference type="InterPro" id="IPR000573">
    <property type="entry name" value="AconitaseA/IPMdHydase_ssu_swvl"/>
</dbReference>
<comment type="caution">
    <text evidence="2">The sequence shown here is derived from an EMBL/GenBank/DDBJ whole genome shotgun (WGS) entry which is preliminary data.</text>
</comment>
<name>A0A8T4J8W3_9ACTN</name>
<gene>
    <name evidence="2" type="ORF">KDA82_38520</name>
</gene>
<dbReference type="PANTHER" id="PTHR11670">
    <property type="entry name" value="ACONITASE/IRON-RESPONSIVE ELEMENT FAMILY MEMBER"/>
    <property type="match status" value="1"/>
</dbReference>
<feature type="non-terminal residue" evidence="2">
    <location>
        <position position="127"/>
    </location>
</feature>
<protein>
    <recommendedName>
        <fullName evidence="1">Aconitase A/isopropylmalate dehydratase small subunit swivel domain-containing protein</fullName>
    </recommendedName>
</protein>
<sequence>HGVAPRDLNQYSTRRSNHEVMLRGAFTNAAVAESYERIHRSNLIGMGVLPLEFAEGDDASAYGFTGEEDLSLTGLDELRVGTNDVGLHLVRPDGSRTSAALRLRLNSRQELAYLRHGGVLPYVARRA</sequence>
<dbReference type="SUPFAM" id="SSF52016">
    <property type="entry name" value="LeuD/IlvD-like"/>
    <property type="match status" value="1"/>
</dbReference>